<comment type="function">
    <text evidence="5">Functions as component of the Arp2/3 complex which is involved in regulation of actin polymerization and together with an activating nucleation-promoting factor (NPF) mediates the formation of branched actin networks. Arp2/3 complex plays a critical role in the control of cell morphogenesis via the modulation of cell polarity development.</text>
</comment>
<keyword evidence="4 5" id="KW-0206">Cytoskeleton</keyword>
<evidence type="ECO:0000313" key="6">
    <source>
        <dbReference type="EMBL" id="KAK7247892.1"/>
    </source>
</evidence>
<protein>
    <recommendedName>
        <fullName evidence="5">Actin-related protein 2/3 complex subunit 5</fullName>
    </recommendedName>
</protein>
<dbReference type="EMBL" id="JBBJCI010000124">
    <property type="protein sequence ID" value="KAK7247892.1"/>
    <property type="molecule type" value="Genomic_DNA"/>
</dbReference>
<keyword evidence="7" id="KW-1185">Reference proteome</keyword>
<dbReference type="InterPro" id="IPR006789">
    <property type="entry name" value="ARPC5"/>
</dbReference>
<comment type="caution">
    <text evidence="6">The sequence shown here is derived from an EMBL/GenBank/DDBJ whole genome shotgun (WGS) entry which is preliminary data.</text>
</comment>
<evidence type="ECO:0000256" key="5">
    <source>
        <dbReference type="RuleBase" id="RU004301"/>
    </source>
</evidence>
<comment type="subcellular location">
    <subcellularLocation>
        <location evidence="1">Cytoplasm</location>
        <location evidence="1">Cytoskeleton</location>
    </subcellularLocation>
</comment>
<reference evidence="6 7" key="1">
    <citation type="submission" date="2024-03" db="EMBL/GenBank/DDBJ databases">
        <title>Aureococcus anophagefferens CCMP1851 and Kratosvirus quantuckense: Draft genome of a second virus-susceptible host strain in the model system.</title>
        <authorList>
            <person name="Chase E."/>
            <person name="Truchon A.R."/>
            <person name="Schepens W."/>
            <person name="Wilhelm S.W."/>
        </authorList>
    </citation>
    <scope>NUCLEOTIDE SEQUENCE [LARGE SCALE GENOMIC DNA]</scope>
    <source>
        <strain evidence="6 7">CCMP1851</strain>
    </source>
</reference>
<evidence type="ECO:0000256" key="2">
    <source>
        <dbReference type="ARBA" id="ARBA00006084"/>
    </source>
</evidence>
<dbReference type="Gene3D" id="1.25.40.190">
    <property type="entry name" value="Actin-related protein 2/3 complex subunit 5"/>
    <property type="match status" value="1"/>
</dbReference>
<dbReference type="SUPFAM" id="SSF69103">
    <property type="entry name" value="Arp2/3 complex 16 kDa subunit ARPC5"/>
    <property type="match status" value="1"/>
</dbReference>
<dbReference type="InterPro" id="IPR036743">
    <property type="entry name" value="ARPC5_sf"/>
</dbReference>
<gene>
    <name evidence="6" type="primary">ARPC5</name>
    <name evidence="6" type="ORF">SO694_00084171</name>
</gene>
<evidence type="ECO:0000256" key="4">
    <source>
        <dbReference type="ARBA" id="ARBA00023212"/>
    </source>
</evidence>
<accession>A0ABR1G4D1</accession>
<evidence type="ECO:0000256" key="1">
    <source>
        <dbReference type="ARBA" id="ARBA00004245"/>
    </source>
</evidence>
<comment type="similarity">
    <text evidence="2 5">Belongs to the ARPC5 family.</text>
</comment>
<sequence>MSDLNGLLSEAPAVMNGKDADAKTAHATKVFASIARIDDKQIDATVDKMEQEPADILLKYVYRGLEEPTDNNASLFKWQAKILDKFGIGSVVRVLTDRKTV</sequence>
<dbReference type="Pfam" id="PF04699">
    <property type="entry name" value="P16-Arc"/>
    <property type="match status" value="1"/>
</dbReference>
<dbReference type="PANTHER" id="PTHR12644">
    <property type="entry name" value="ARP2/3 COMPLEX 16 KD SUBUNIT P16-ARC"/>
    <property type="match status" value="1"/>
</dbReference>
<organism evidence="6 7">
    <name type="scientific">Aureococcus anophagefferens</name>
    <name type="common">Harmful bloom alga</name>
    <dbReference type="NCBI Taxonomy" id="44056"/>
    <lineage>
        <taxon>Eukaryota</taxon>
        <taxon>Sar</taxon>
        <taxon>Stramenopiles</taxon>
        <taxon>Ochrophyta</taxon>
        <taxon>Pelagophyceae</taxon>
        <taxon>Pelagomonadales</taxon>
        <taxon>Pelagomonadaceae</taxon>
        <taxon>Aureococcus</taxon>
    </lineage>
</organism>
<proteinExistence type="inferred from homology"/>
<keyword evidence="3" id="KW-0963">Cytoplasm</keyword>
<dbReference type="Proteomes" id="UP001363151">
    <property type="component" value="Unassembled WGS sequence"/>
</dbReference>
<name>A0ABR1G4D1_AURAN</name>
<evidence type="ECO:0000313" key="7">
    <source>
        <dbReference type="Proteomes" id="UP001363151"/>
    </source>
</evidence>
<evidence type="ECO:0000256" key="3">
    <source>
        <dbReference type="ARBA" id="ARBA00022490"/>
    </source>
</evidence>